<dbReference type="RefSeq" id="WP_369209885.1">
    <property type="nucleotide sequence ID" value="NZ_JBFNXQ010000104.1"/>
</dbReference>
<comment type="caution">
    <text evidence="1">The sequence shown here is derived from an EMBL/GenBank/DDBJ whole genome shotgun (WGS) entry which is preliminary data.</text>
</comment>
<reference evidence="1 2" key="1">
    <citation type="submission" date="2024-06" db="EMBL/GenBank/DDBJ databases">
        <title>Draft genome sequence of Geodermatophilus badlandi, a novel member of the Geodermatophilaceae isolated from badland sedimentary rocks in the Red desert, Wyoming, USA.</title>
        <authorList>
            <person name="Ben Tekaya S."/>
            <person name="Nouioui I."/>
            <person name="Flores G.M."/>
            <person name="Shaal M.N."/>
            <person name="Bredoire F."/>
            <person name="Basile F."/>
            <person name="Van Diepen L."/>
            <person name="Ward N.L."/>
        </authorList>
    </citation>
    <scope>NUCLEOTIDE SEQUENCE [LARGE SCALE GENOMIC DNA]</scope>
    <source>
        <strain evidence="1 2">WL48A</strain>
    </source>
</reference>
<dbReference type="SUPFAM" id="SSF89550">
    <property type="entry name" value="PHP domain-like"/>
    <property type="match status" value="1"/>
</dbReference>
<name>A0ABV3XMX1_9ACTN</name>
<dbReference type="InterPro" id="IPR016195">
    <property type="entry name" value="Pol/histidinol_Pase-like"/>
</dbReference>
<evidence type="ECO:0000313" key="1">
    <source>
        <dbReference type="EMBL" id="MEX5721071.1"/>
    </source>
</evidence>
<dbReference type="NCBIfam" id="NF038032">
    <property type="entry name" value="CehA_McbA_metalo"/>
    <property type="match status" value="1"/>
</dbReference>
<accession>A0ABV3XMX1</accession>
<proteinExistence type="predicted"/>
<organism evidence="1 2">
    <name type="scientific">Geodermatophilus maliterrae</name>
    <dbReference type="NCBI Taxonomy" id="3162531"/>
    <lineage>
        <taxon>Bacteria</taxon>
        <taxon>Bacillati</taxon>
        <taxon>Actinomycetota</taxon>
        <taxon>Actinomycetes</taxon>
        <taxon>Geodermatophilales</taxon>
        <taxon>Geodermatophilaceae</taxon>
        <taxon>Geodermatophilus</taxon>
    </lineage>
</organism>
<keyword evidence="2" id="KW-1185">Reference proteome</keyword>
<dbReference type="Gene3D" id="3.20.20.140">
    <property type="entry name" value="Metal-dependent hydrolases"/>
    <property type="match status" value="1"/>
</dbReference>
<evidence type="ECO:0000313" key="2">
    <source>
        <dbReference type="Proteomes" id="UP001560045"/>
    </source>
</evidence>
<gene>
    <name evidence="1" type="ORF">ABQ292_22185</name>
</gene>
<dbReference type="EMBL" id="JBFNXQ010000104">
    <property type="protein sequence ID" value="MEX5721071.1"/>
    <property type="molecule type" value="Genomic_DNA"/>
</dbReference>
<sequence length="665" mass="70131">MLGLPPAVIEMVARYRRMRDEQGFGWGEQALPDFFRWARFSRLGPVFDQFAGTGDWAGAVRAAVGDVVPAGLVLVSIDADGAPSARLGPPRPGIAGGAVQVDVVIDSGLDRDVAVTVAGEDVAVPTGGAGLCTLDLDADAPPIAVVCGPERLDVDGAVVATPAATLRLTCPDGARWSVLDATGGAWFAGGVPRKWDADDRPFFHTDPGTVTMAVPAGPLHVTAARGLEFERQEFAPEPTPGQTVELDYRPARRFAPAADGWFSADLHVHLNYSGDHVVHPVDAARMQRGEGLHLMHLTAGNLGGSLVYDLELLESTAGADLWARDGMVARAGLEYRNDLLGHVHGLGLAGVPDVLHTGHEGSEHPWDWPPNSVACEQMRALGAATTYAHPVYSPLAEADDLLSPHRTVEARELVADAALGVVDAIELVSCFDDRGALVLYHHLLSCGLRLAATAGTDTFLSFAHGPAPASNPPGWGRVYAKLGGARLSAAAFADAIRAGRTVVTNGPWLTLDVDGHGPGTVLDRRPGERLTVRVQVVGSGVRRLVLYGPDGELAATAGDELHHEVVLGEAGSWLAAAAHGDDDPYTVGAPVFAHTTPVYVDVAGRRVARSESACWCLAVLDGLQSLVTEHGRFDPQRRERQLGDLVAVLDRARQVYRAVARAAPG</sequence>
<dbReference type="Proteomes" id="UP001560045">
    <property type="component" value="Unassembled WGS sequence"/>
</dbReference>
<protein>
    <submittedName>
        <fullName evidence="1">CehA/McbA family metallohydrolase</fullName>
    </submittedName>
</protein>